<evidence type="ECO:0008006" key="5">
    <source>
        <dbReference type="Google" id="ProtNLM"/>
    </source>
</evidence>
<reference evidence="4" key="1">
    <citation type="submission" date="2013-07" db="EMBL/GenBank/DDBJ databases">
        <title>The genome of Eucalyptus grandis.</title>
        <authorList>
            <person name="Schmutz J."/>
            <person name="Hayes R."/>
            <person name="Myburg A."/>
            <person name="Tuskan G."/>
            <person name="Grattapaglia D."/>
            <person name="Rokhsar D.S."/>
        </authorList>
    </citation>
    <scope>NUCLEOTIDE SEQUENCE</scope>
    <source>
        <tissue evidence="4">Leaf extractions</tissue>
    </source>
</reference>
<dbReference type="FunFam" id="1.25.40.10:FF:000205">
    <property type="entry name" value="Pentatricopeptide repeat-containing protein, mitochondrial"/>
    <property type="match status" value="1"/>
</dbReference>
<dbReference type="InterPro" id="IPR046960">
    <property type="entry name" value="PPR_At4g14850-like_plant"/>
</dbReference>
<feature type="repeat" description="PPR" evidence="3">
    <location>
        <begin position="211"/>
        <end position="245"/>
    </location>
</feature>
<dbReference type="NCBIfam" id="TIGR00756">
    <property type="entry name" value="PPR"/>
    <property type="match status" value="4"/>
</dbReference>
<feature type="repeat" description="PPR" evidence="3">
    <location>
        <begin position="120"/>
        <end position="154"/>
    </location>
</feature>
<keyword evidence="1" id="KW-0677">Repeat</keyword>
<feature type="repeat" description="PPR" evidence="3">
    <location>
        <begin position="549"/>
        <end position="583"/>
    </location>
</feature>
<gene>
    <name evidence="4" type="ORF">EUGRSUZ_H00398</name>
</gene>
<dbReference type="Pfam" id="PF20431">
    <property type="entry name" value="E_motif"/>
    <property type="match status" value="1"/>
</dbReference>
<feature type="non-terminal residue" evidence="4">
    <location>
        <position position="1"/>
    </location>
</feature>
<accession>A0A059AUT8</accession>
<comment type="similarity">
    <text evidence="2">Belongs to the PPR family. PCMP-E subfamily.</text>
</comment>
<dbReference type="Gramene" id="KCW57628">
    <property type="protein sequence ID" value="KCW57628"/>
    <property type="gene ID" value="EUGRSUZ_H00398"/>
</dbReference>
<feature type="repeat" description="PPR" evidence="3">
    <location>
        <begin position="382"/>
        <end position="416"/>
    </location>
</feature>
<evidence type="ECO:0000256" key="2">
    <source>
        <dbReference type="ARBA" id="ARBA00061659"/>
    </source>
</evidence>
<dbReference type="AlphaFoldDB" id="A0A059AUT8"/>
<dbReference type="GO" id="GO:0005739">
    <property type="term" value="C:mitochondrion"/>
    <property type="evidence" value="ECO:0007669"/>
    <property type="project" value="UniProtKB-ARBA"/>
</dbReference>
<dbReference type="GO" id="GO:0003723">
    <property type="term" value="F:RNA binding"/>
    <property type="evidence" value="ECO:0007669"/>
    <property type="project" value="InterPro"/>
</dbReference>
<dbReference type="Pfam" id="PF13041">
    <property type="entry name" value="PPR_2"/>
    <property type="match status" value="5"/>
</dbReference>
<dbReference type="PANTHER" id="PTHR47926">
    <property type="entry name" value="PENTATRICOPEPTIDE REPEAT-CONTAINING PROTEIN"/>
    <property type="match status" value="1"/>
</dbReference>
<organism evidence="4">
    <name type="scientific">Eucalyptus grandis</name>
    <name type="common">Flooded gum</name>
    <dbReference type="NCBI Taxonomy" id="71139"/>
    <lineage>
        <taxon>Eukaryota</taxon>
        <taxon>Viridiplantae</taxon>
        <taxon>Streptophyta</taxon>
        <taxon>Embryophyta</taxon>
        <taxon>Tracheophyta</taxon>
        <taxon>Spermatophyta</taxon>
        <taxon>Magnoliopsida</taxon>
        <taxon>eudicotyledons</taxon>
        <taxon>Gunneridae</taxon>
        <taxon>Pentapetalae</taxon>
        <taxon>rosids</taxon>
        <taxon>malvids</taxon>
        <taxon>Myrtales</taxon>
        <taxon>Myrtaceae</taxon>
        <taxon>Myrtoideae</taxon>
        <taxon>Eucalypteae</taxon>
        <taxon>Eucalyptus</taxon>
    </lineage>
</organism>
<dbReference type="FunFam" id="1.25.40.10:FF:000366">
    <property type="entry name" value="Pentatricopeptide (PPR) repeat-containing protein"/>
    <property type="match status" value="1"/>
</dbReference>
<evidence type="ECO:0000256" key="3">
    <source>
        <dbReference type="PROSITE-ProRule" id="PRU00708"/>
    </source>
</evidence>
<dbReference type="EMBL" id="KK198760">
    <property type="protein sequence ID" value="KCW57628.1"/>
    <property type="molecule type" value="Genomic_DNA"/>
</dbReference>
<dbReference type="GO" id="GO:0009451">
    <property type="term" value="P:RNA modification"/>
    <property type="evidence" value="ECO:0007669"/>
    <property type="project" value="InterPro"/>
</dbReference>
<dbReference type="FunFam" id="1.25.40.10:FF:000031">
    <property type="entry name" value="Pentatricopeptide repeat-containing protein mitochondrial"/>
    <property type="match status" value="1"/>
</dbReference>
<dbReference type="InterPro" id="IPR002885">
    <property type="entry name" value="PPR_rpt"/>
</dbReference>
<protein>
    <recommendedName>
        <fullName evidence="5">Pentatricopeptide repeat-containing protein</fullName>
    </recommendedName>
</protein>
<name>A0A059AUT8_EUCGR</name>
<dbReference type="SUPFAM" id="SSF48452">
    <property type="entry name" value="TPR-like"/>
    <property type="match status" value="1"/>
</dbReference>
<dbReference type="Pfam" id="PF01535">
    <property type="entry name" value="PPR"/>
    <property type="match status" value="3"/>
</dbReference>
<dbReference type="FunFam" id="1.25.40.10:FF:000344">
    <property type="entry name" value="Pentatricopeptide repeat-containing protein"/>
    <property type="match status" value="1"/>
</dbReference>
<dbReference type="InterPro" id="IPR011990">
    <property type="entry name" value="TPR-like_helical_dom_sf"/>
</dbReference>
<feature type="repeat" description="PPR" evidence="3">
    <location>
        <begin position="312"/>
        <end position="346"/>
    </location>
</feature>
<dbReference type="PANTHER" id="PTHR47926:SF527">
    <property type="entry name" value="PENTATRICOPEPTIDE REPEAT-CONTAINING PROTEIN"/>
    <property type="match status" value="1"/>
</dbReference>
<dbReference type="FunCoup" id="A0A059AUT8">
    <property type="interactions" value="392"/>
</dbReference>
<dbReference type="Gene3D" id="1.25.40.10">
    <property type="entry name" value="Tetratricopeptide repeat domain"/>
    <property type="match status" value="6"/>
</dbReference>
<dbReference type="InterPro" id="IPR046848">
    <property type="entry name" value="E_motif"/>
</dbReference>
<dbReference type="InParanoid" id="A0A059AUT8"/>
<evidence type="ECO:0000256" key="1">
    <source>
        <dbReference type="ARBA" id="ARBA00022737"/>
    </source>
</evidence>
<dbReference type="FunFam" id="1.25.40.10:FF:000361">
    <property type="entry name" value="Pentatricopeptide repeat-containing protein chloroplastic"/>
    <property type="match status" value="1"/>
</dbReference>
<proteinExistence type="inferred from homology"/>
<sequence>SGALRDARRAFDNIPERNLITWSTVISMYARYGCCDEALLSFVEFQRGSVERPNEYILASLIRGCAQSGGLDEGVQVHCFVVKAGLGQDVYVGTSLVFLYANNGGIDGARSVFDGLLDKTDVTWTAIISGHVKCGRSEVSLQLFSQMIDAGLLPDKYVISSVLSACSALEFVEGGKQIHAHILRREVEMDISVVNVLIDSRRLFNHMEVRNMISWTTMISGYMQNSYDKEALKLFLEMTGLGWNPDAFACTSVLTSCGSLEALMQGKQVHAYTIKANLEFDDFVKNGLIDMYAKCNALEDARKVFDVMDGKNVVSYNAMIEGYSRLEKLEEALDLFHSMRLASFFPTPLTFVSILGLSTALFALELSKQVHGLSSKSGISMDLFAGSSLIDVYSKSSLVRDARLVFEEMNDRDIVVWNAMFFGYSQQMENEETFKLFLELQLSEKRPNEFTFTSLITASSNLASLQHGQQFHSQIIKCGLDFDPFVTNALVDMYAKCGSIQEARKAFDLAICEDVACWNSMITTYAQHGEAQAALQIFQEMIITGVKPNYITYVGILSACGHAGLVEDGLHHYNSMRGLGIEPGTEHYACMVSLFGRAGRLKDAVDFIETMPIQPMALVWRSLLSACRNAGDSELGKYAAKMAISLDPTDTGSYTLLSNIFASKGMWFDVKKVRQRMDETGVLKEPGKSWIEVNNEAHVFVARDWTHYEADLIYSVLHYLILQIKEIGYVPNDAAVIIDD</sequence>
<dbReference type="OMA" id="IWNSMIF"/>
<dbReference type="PROSITE" id="PS51375">
    <property type="entry name" value="PPR"/>
    <property type="match status" value="6"/>
</dbReference>
<evidence type="ECO:0000313" key="4">
    <source>
        <dbReference type="EMBL" id="KCW57628.1"/>
    </source>
</evidence>
<feature type="repeat" description="PPR" evidence="3">
    <location>
        <begin position="514"/>
        <end position="548"/>
    </location>
</feature>